<dbReference type="EMBL" id="BRXW01000492">
    <property type="protein sequence ID" value="GMH59819.1"/>
    <property type="molecule type" value="Genomic_DNA"/>
</dbReference>
<dbReference type="InterPro" id="IPR002913">
    <property type="entry name" value="START_lipid-bd_dom"/>
</dbReference>
<organism evidence="5 6">
    <name type="scientific">Triparma laevis f. longispina</name>
    <dbReference type="NCBI Taxonomy" id="1714387"/>
    <lineage>
        <taxon>Eukaryota</taxon>
        <taxon>Sar</taxon>
        <taxon>Stramenopiles</taxon>
        <taxon>Ochrophyta</taxon>
        <taxon>Bolidophyceae</taxon>
        <taxon>Parmales</taxon>
        <taxon>Triparmaceae</taxon>
        <taxon>Triparma</taxon>
    </lineage>
</organism>
<name>A0A9W6ZSE2_9STRA</name>
<dbReference type="SUPFAM" id="SSF54928">
    <property type="entry name" value="RNA-binding domain, RBD"/>
    <property type="match status" value="1"/>
</dbReference>
<dbReference type="Pfam" id="PF00397">
    <property type="entry name" value="WW"/>
    <property type="match status" value="1"/>
</dbReference>
<dbReference type="Pfam" id="PF01852">
    <property type="entry name" value="START"/>
    <property type="match status" value="1"/>
</dbReference>
<evidence type="ECO:0000259" key="3">
    <source>
        <dbReference type="PROSITE" id="PS50020"/>
    </source>
</evidence>
<evidence type="ECO:0000256" key="1">
    <source>
        <dbReference type="SAM" id="MobiDB-lite"/>
    </source>
</evidence>
<feature type="transmembrane region" description="Helical" evidence="2">
    <location>
        <begin position="1096"/>
        <end position="1117"/>
    </location>
</feature>
<dbReference type="InterPro" id="IPR000504">
    <property type="entry name" value="RRM_dom"/>
</dbReference>
<dbReference type="SMART" id="SM01411">
    <property type="entry name" value="Ephrin_rec_like"/>
    <property type="match status" value="11"/>
</dbReference>
<feature type="region of interest" description="Disordered" evidence="1">
    <location>
        <begin position="1715"/>
        <end position="1748"/>
    </location>
</feature>
<dbReference type="CDD" id="cd00201">
    <property type="entry name" value="WW"/>
    <property type="match status" value="1"/>
</dbReference>
<dbReference type="GO" id="GO:0003723">
    <property type="term" value="F:RNA binding"/>
    <property type="evidence" value="ECO:0007669"/>
    <property type="project" value="InterPro"/>
</dbReference>
<dbReference type="Gene3D" id="3.30.70.330">
    <property type="match status" value="1"/>
</dbReference>
<keyword evidence="2" id="KW-1133">Transmembrane helix</keyword>
<comment type="caution">
    <text evidence="5">The sequence shown here is derived from an EMBL/GenBank/DDBJ whole genome shotgun (WGS) entry which is preliminary data.</text>
</comment>
<feature type="domain" description="WW" evidence="3">
    <location>
        <begin position="1741"/>
        <end position="1775"/>
    </location>
</feature>
<dbReference type="InterPro" id="IPR009030">
    <property type="entry name" value="Growth_fac_rcpt_cys_sf"/>
</dbReference>
<dbReference type="PANTHER" id="PTHR46967:SF2">
    <property type="entry name" value="SUSHI, VON WILLEBRAND FACTOR TYPE A, EGF AND PENTRAXIN DOMAIN-CONTAINING PROTEIN 1-LIKE"/>
    <property type="match status" value="1"/>
</dbReference>
<feature type="transmembrane region" description="Helical" evidence="2">
    <location>
        <begin position="983"/>
        <end position="1002"/>
    </location>
</feature>
<sequence length="1936" mass="212862">MFTTSFNDNADADIYINTGAVTVHETCPEGWFGTPTSSTSLNTNVRIDLGATFSGTAKSFSLGELPDNPSRCSYEYCQGGSYTYLTEQKDNRDNPAKLCVPCPPGRFSSEGDKISANNIPVGVCGLECAAGKYKSGTTCLDCTSGKFSDGTTIGITTCKSCPKGKHNKDVIGDESLVCSVCEAGRYNVFIGATTCTDCPAGRYNSHSNSNEGDHTSLDDCKRCTENKFSNTPGLDKCEVCGFDTYAGYIASTPIQGGNTVCEKCAPGETTTDGVECKGCLGGLYLPMDSTTCEVCSAACSTCGPGTYSLISAAECKACPAGTYLVHDATLPINHDNVNDCIVCPRGKYLPDDGQTADEHDEEADCVSCVPGKYIADNGYTASAHDFAEDCLSCGGGTYSNLGVNDDGDGVEGSWGCTPCGTGQLAPAGSDRCSTCPAGFECDSGASPVACDKGKFSSGDSQCQTCPVGHKCPGGTDKIACPAGSYQGLTSSEKCIGCEKGKFQGEDKQPSCLSCPEGYFCPELSSRKFYCGSPALFCGANVDLPTAAPEGSYTTPATYEDDKKRTSEKQCEVGNFCVGGEKTKCKEGSAASSAGSTFCESCAGGKFAEVQGQSSCNDCTPGTYSNVASTACTQCSPGTVSSEDKDFCLNCEAGKYSNDDNTVCVQCPIGHWSGIASSGCEKCGPGTVANAANDYCDNCIAGKYNNTENTECLDCGLGNWSGIAAFSCTQCEASKYAAEKGTKLCDPCPDYQESDKGAYKCRCQPGFVNSTDNYGKLICECPAGKRLSNGVCVLCPTGTWKKEVGNANSCSGCDQTAVRESFSTYAHLELAKDKTMKEIDLPSHFLPNNKTACSCDRQYYFKPGDKNDDDDGDGNSDYYVGNCTRCPVDITTCEEPGLKIETLPLVLGYWRSSGDSDNIVKCYTESACVHTNVTIMFTNGSNVNDQCNAGHHGPICNICDEDYAKSITGRCDICVNGKEVPIEMYYLGGAGAFVMLVISVLTVRRMMDTKNSAAEELTKMRNDKKNWFKKTRTTIKIFTSFYQVTSQFEDTLSVRFPENFENFARAIKGFITLDFIKIAKVGCIMEVNFYHKLVFMTLGPLAVSLALTLIAFVLTLFAKTGEIRFKIIENMSATLLSITYIVFASVSTTVLDTFNCKTYGDDPTEYMVSDQSLSCDTKEHKTFQFYAGGMIFVYPVGIPLLYFGLLWKDRKELSVKAEREKNAALLKTGFLWDEYIDKYWWLEVFDCVRRLSQTGLLIFIFRGKASQVVVAMIISAISVALYINWKPFVKHTDNQLAIISQAAIFFTLFAALLTKVEIDKRDNYDMEMFGYLLIAVNVLVIFLFICQGLVQPWKIFVKKVSRTHIHGGYLRGLPSKPAWEDFWDYFDLLIESNSDDAGWDEMKPRDWHMGKKQGKKWLKSTNAEGFWRCSSGNGPIDQLRVTFPLEAEYADVVKHALRDEAMPKYSFKSEIVMTKNAFKPNSDSSVDEYFLTKTPMFWWNRDFMTRRYVKKNEYSFDVIRKSLTPDQEQRYGLPSKLATRGEITLDGLRIESLSGGERCKVTRLMHVDFSEDFLGEDMTQRLLGPRWLRSFVDEYSLLSKDRDGSMSTVASEASSITNRITKIFDVVKRKTMGGVLGGGAHSIDIEMTDRNSSFNFADNPMAKSKKHARTLMPTVGENVNYDMKSFMEDDSTKESRRHNRRKRLVDNRITTAKKLLQKKAAPKAKGKDMLRSESSMPAKGKGEKPGEWHNLVDPTTGDYYYENEVTGETQWDLPEGIEEVMATVISVYMVSEEDLGGGDWGQLVSDLREEFEEFGNVDSLIVPKKGEEGEGYAYCKYKYCWDAMKAKEKMIEKEYAVNFKGDEWYGSQVLKEKKQRTSLKKANSKLRSSFSENDKVWIEHKCKTGENAGLSFFHQPSTGETIWERPEGEIKVGEDYE</sequence>
<dbReference type="SUPFAM" id="SSF57184">
    <property type="entry name" value="Growth factor receptor domain"/>
    <property type="match status" value="5"/>
</dbReference>
<dbReference type="Gene3D" id="2.10.50.10">
    <property type="entry name" value="Tumor Necrosis Factor Receptor, subunit A, domain 2"/>
    <property type="match status" value="3"/>
</dbReference>
<evidence type="ECO:0000313" key="5">
    <source>
        <dbReference type="EMBL" id="GMH59819.1"/>
    </source>
</evidence>
<feature type="transmembrane region" description="Helical" evidence="2">
    <location>
        <begin position="1267"/>
        <end position="1284"/>
    </location>
</feature>
<dbReference type="OrthoDB" id="200667at2759"/>
<dbReference type="SUPFAM" id="SSF51045">
    <property type="entry name" value="WW domain"/>
    <property type="match status" value="1"/>
</dbReference>
<dbReference type="Gene3D" id="3.30.530.20">
    <property type="match status" value="1"/>
</dbReference>
<dbReference type="PROSITE" id="PS01159">
    <property type="entry name" value="WW_DOMAIN_1"/>
    <property type="match status" value="1"/>
</dbReference>
<gene>
    <name evidence="5" type="ORF">TrLO_g3452</name>
</gene>
<dbReference type="InterPro" id="IPR035979">
    <property type="entry name" value="RBD_domain_sf"/>
</dbReference>
<dbReference type="InterPro" id="IPR001202">
    <property type="entry name" value="WW_dom"/>
</dbReference>
<feature type="domain" description="START" evidence="4">
    <location>
        <begin position="1500"/>
        <end position="1587"/>
    </location>
</feature>
<dbReference type="InterPro" id="IPR036020">
    <property type="entry name" value="WW_dom_sf"/>
</dbReference>
<feature type="transmembrane region" description="Helical" evidence="2">
    <location>
        <begin position="1182"/>
        <end position="1206"/>
    </location>
</feature>
<keyword evidence="2" id="KW-0472">Membrane</keyword>
<accession>A0A9W6ZSE2</accession>
<dbReference type="Gene3D" id="2.20.70.10">
    <property type="match status" value="1"/>
</dbReference>
<feature type="transmembrane region" description="Helical" evidence="2">
    <location>
        <begin position="1296"/>
        <end position="1315"/>
    </location>
</feature>
<dbReference type="PANTHER" id="PTHR46967">
    <property type="entry name" value="INSULIN-LIKE GROWTH FACTOR BINDING PROTEIN,N-TERMINAL"/>
    <property type="match status" value="1"/>
</dbReference>
<protein>
    <submittedName>
        <fullName evidence="5">Uncharacterized protein</fullName>
    </submittedName>
</protein>
<dbReference type="SMART" id="SM00456">
    <property type="entry name" value="WW"/>
    <property type="match status" value="2"/>
</dbReference>
<evidence type="ECO:0000313" key="6">
    <source>
        <dbReference type="Proteomes" id="UP001165122"/>
    </source>
</evidence>
<reference evidence="6" key="1">
    <citation type="journal article" date="2023" name="Commun. Biol.">
        <title>Genome analysis of Parmales, the sister group of diatoms, reveals the evolutionary specialization of diatoms from phago-mixotrophs to photoautotrophs.</title>
        <authorList>
            <person name="Ban H."/>
            <person name="Sato S."/>
            <person name="Yoshikawa S."/>
            <person name="Yamada K."/>
            <person name="Nakamura Y."/>
            <person name="Ichinomiya M."/>
            <person name="Sato N."/>
            <person name="Blanc-Mathieu R."/>
            <person name="Endo H."/>
            <person name="Kuwata A."/>
            <person name="Ogata H."/>
        </authorList>
    </citation>
    <scope>NUCLEOTIDE SEQUENCE [LARGE SCALE GENOMIC DNA]</scope>
    <source>
        <strain evidence="6">NIES 3700</strain>
    </source>
</reference>
<dbReference type="InterPro" id="IPR023393">
    <property type="entry name" value="START-like_dom_sf"/>
</dbReference>
<dbReference type="GO" id="GO:0008289">
    <property type="term" value="F:lipid binding"/>
    <property type="evidence" value="ECO:0007669"/>
    <property type="project" value="InterPro"/>
</dbReference>
<evidence type="ECO:0000259" key="4">
    <source>
        <dbReference type="PROSITE" id="PS50848"/>
    </source>
</evidence>
<dbReference type="PROSITE" id="PS50020">
    <property type="entry name" value="WW_DOMAIN_2"/>
    <property type="match status" value="1"/>
</dbReference>
<evidence type="ECO:0000256" key="2">
    <source>
        <dbReference type="SAM" id="Phobius"/>
    </source>
</evidence>
<dbReference type="SUPFAM" id="SSF55961">
    <property type="entry name" value="Bet v1-like"/>
    <property type="match status" value="1"/>
</dbReference>
<keyword evidence="2" id="KW-0812">Transmembrane</keyword>
<dbReference type="InterPro" id="IPR012677">
    <property type="entry name" value="Nucleotide-bd_a/b_plait_sf"/>
</dbReference>
<dbReference type="PROSITE" id="PS50848">
    <property type="entry name" value="START"/>
    <property type="match status" value="1"/>
</dbReference>
<keyword evidence="6" id="KW-1185">Reference proteome</keyword>
<dbReference type="Proteomes" id="UP001165122">
    <property type="component" value="Unassembled WGS sequence"/>
</dbReference>
<proteinExistence type="predicted"/>
<feature type="transmembrane region" description="Helical" evidence="2">
    <location>
        <begin position="1327"/>
        <end position="1349"/>
    </location>
</feature>
<dbReference type="Pfam" id="PF00076">
    <property type="entry name" value="RRM_1"/>
    <property type="match status" value="1"/>
</dbReference>
<dbReference type="InterPro" id="IPR011641">
    <property type="entry name" value="Tyr-kin_ephrin_A/B_rcpt-like"/>
</dbReference>
<dbReference type="Pfam" id="PF07699">
    <property type="entry name" value="Ephrin_rec_like"/>
    <property type="match status" value="1"/>
</dbReference>